<feature type="domain" description="LysM" evidence="1">
    <location>
        <begin position="115"/>
        <end position="159"/>
    </location>
</feature>
<feature type="domain" description="LysM" evidence="1">
    <location>
        <begin position="1"/>
        <end position="45"/>
    </location>
</feature>
<dbReference type="GO" id="GO:0008932">
    <property type="term" value="F:lytic endotransglycosylase activity"/>
    <property type="evidence" value="ECO:0007669"/>
    <property type="project" value="TreeGrafter"/>
</dbReference>
<dbReference type="Pfam" id="PF01476">
    <property type="entry name" value="LysM"/>
    <property type="match status" value="6"/>
</dbReference>
<dbReference type="PANTHER" id="PTHR33734:SF22">
    <property type="entry name" value="MEMBRANE-BOUND LYTIC MUREIN TRANSGLYCOSYLASE D"/>
    <property type="match status" value="1"/>
</dbReference>
<dbReference type="SMART" id="SM00257">
    <property type="entry name" value="LysM"/>
    <property type="match status" value="6"/>
</dbReference>
<dbReference type="RefSeq" id="WP_061845458.1">
    <property type="nucleotide sequence ID" value="NZ_CEDH01000008.1"/>
</dbReference>
<keyword evidence="2" id="KW-0326">Glycosidase</keyword>
<dbReference type="InterPro" id="IPR023346">
    <property type="entry name" value="Lysozyme-like_dom_sf"/>
</dbReference>
<dbReference type="Proteomes" id="UP000074664">
    <property type="component" value="Unassembled WGS sequence"/>
</dbReference>
<gene>
    <name evidence="2" type="ORF">ERS132392_01547</name>
</gene>
<organism evidence="2 3">
    <name type="scientific">Streptococcus suis</name>
    <dbReference type="NCBI Taxonomy" id="1307"/>
    <lineage>
        <taxon>Bacteria</taxon>
        <taxon>Bacillati</taxon>
        <taxon>Bacillota</taxon>
        <taxon>Bacilli</taxon>
        <taxon>Lactobacillales</taxon>
        <taxon>Streptococcaceae</taxon>
        <taxon>Streptococcus</taxon>
    </lineage>
</organism>
<feature type="domain" description="LysM" evidence="1">
    <location>
        <begin position="230"/>
        <end position="274"/>
    </location>
</feature>
<keyword evidence="2" id="KW-0378">Hydrolase</keyword>
<dbReference type="InterPro" id="IPR036779">
    <property type="entry name" value="LysM_dom_sf"/>
</dbReference>
<evidence type="ECO:0000259" key="1">
    <source>
        <dbReference type="PROSITE" id="PS51782"/>
    </source>
</evidence>
<dbReference type="Gene3D" id="1.10.530.10">
    <property type="match status" value="1"/>
</dbReference>
<dbReference type="PROSITE" id="PS51782">
    <property type="entry name" value="LYSM"/>
    <property type="match status" value="6"/>
</dbReference>
<name>A0AAN2RG35_STRSU</name>
<feature type="domain" description="LysM" evidence="1">
    <location>
        <begin position="58"/>
        <end position="102"/>
    </location>
</feature>
<dbReference type="PANTHER" id="PTHR33734">
    <property type="entry name" value="LYSM DOMAIN-CONTAINING GPI-ANCHORED PROTEIN 2"/>
    <property type="match status" value="1"/>
</dbReference>
<dbReference type="EMBL" id="FIGH01000007">
    <property type="protein sequence ID" value="CYU69693.1"/>
    <property type="molecule type" value="Genomic_DNA"/>
</dbReference>
<accession>A0AAN2RG35</accession>
<protein>
    <submittedName>
        <fullName evidence="2">LysM domain-containing protein</fullName>
        <ecNumber evidence="2">3.2.1.17</ecNumber>
    </submittedName>
</protein>
<sequence>MTYTIKSGDTLGAIAKKFNTTVAELQKLNNISNPDKIYVGQVLKITGSSGSSTTNSATIYTVKSGDTLSGIAAKFGTTVSALQSLNGISNPDKIQVGQVLKIKGSTSAATSTSVTRYTVKSGDTLSGIAARFGTTVSALQSLNGISNPDKIQVGQVLKITASATSATSTSVSTYIVQSGDTLSGIAARFGTTVSALQSLNGISNPDKIYAGQVLRISGSGTVSTGGSGVSTYTVKSGDTLSGIAAQFGTTVSVLQSLNGISNPDKIYAGQVLRISGSSTVSTGGASISSYTVQSGDTLSGIAAKFGTTVSALQSLNGISNPDKIYAGQVLRISGSASTTGNISSGNYGNVPLTGNGYLVTAEQLRQIGWTVVNTNMVNDLNNCLLRFGITTLNRIRHFISQCSHESGGGKWTMELASGTAYNGRADLGNTNPGDGPKYKGGGYIQLTGRYNYTQFANFIGDQRVVSEGVSYVASRYPWTSAGFWWHKNGMNALCDSNPSVEQVTRRVNGGYNGLADRKYWYNRCVAVITSATPTPAPSTKPVNGSQNNNGYTYSLPTRGGVGFGNIQEKISLIKSLEDAYVKYSLQNPLNNGLKSTEVGVLSYLARRYYMEGKWKTKLAFPVVSGTGFDVAFENYLKKNHANLVNSLNPYMNTSNLTDKFGGVIDLGHLAVTTLSYYNLTVNPGSWNGWAGDLASAFGAVQKVYNANKNSNLDAIARAFIGGSSPTSDVPKGVSIPSDVGNPFGYADMCSDADAIGLASMMKNENAGNNRLSTTMSKYYNGQSNRRYNNLLSDLGVSRNLSAIENAVNKVFSDWGGFANYLAKFETDIKTSTVVQTATKKAFAKYIYYSSK</sequence>
<dbReference type="SUPFAM" id="SSF53955">
    <property type="entry name" value="Lysozyme-like"/>
    <property type="match status" value="1"/>
</dbReference>
<dbReference type="Gene3D" id="3.10.350.10">
    <property type="entry name" value="LysM domain"/>
    <property type="match status" value="6"/>
</dbReference>
<proteinExistence type="predicted"/>
<dbReference type="EC" id="3.2.1.17" evidence="2"/>
<dbReference type="SUPFAM" id="SSF54106">
    <property type="entry name" value="LysM domain"/>
    <property type="match status" value="6"/>
</dbReference>
<comment type="caution">
    <text evidence="2">The sequence shown here is derived from an EMBL/GenBank/DDBJ whole genome shotgun (WGS) entry which is preliminary data.</text>
</comment>
<reference evidence="2 3" key="1">
    <citation type="submission" date="2016-02" db="EMBL/GenBank/DDBJ databases">
        <authorList>
            <consortium name="Pathogen Informatics"/>
        </authorList>
    </citation>
    <scope>NUCLEOTIDE SEQUENCE [LARGE SCALE GENOMIC DNA]</scope>
    <source>
        <strain evidence="2 3">LSS30</strain>
    </source>
</reference>
<dbReference type="GO" id="GO:0003796">
    <property type="term" value="F:lysozyme activity"/>
    <property type="evidence" value="ECO:0007669"/>
    <property type="project" value="UniProtKB-EC"/>
</dbReference>
<dbReference type="CDD" id="cd00118">
    <property type="entry name" value="LysM"/>
    <property type="match status" value="6"/>
</dbReference>
<dbReference type="InterPro" id="IPR018392">
    <property type="entry name" value="LysM"/>
</dbReference>
<evidence type="ECO:0000313" key="2">
    <source>
        <dbReference type="EMBL" id="CYU69693.1"/>
    </source>
</evidence>
<evidence type="ECO:0000313" key="3">
    <source>
        <dbReference type="Proteomes" id="UP000074664"/>
    </source>
</evidence>
<feature type="domain" description="LysM" evidence="1">
    <location>
        <begin position="172"/>
        <end position="216"/>
    </location>
</feature>
<feature type="domain" description="LysM" evidence="1">
    <location>
        <begin position="288"/>
        <end position="332"/>
    </location>
</feature>
<dbReference type="AlphaFoldDB" id="A0AAN2RG35"/>